<sequence length="37" mass="4082">MNVKNIKALEYAIGECVDDGEDPAEIIASVKDLIIQY</sequence>
<evidence type="ECO:0000313" key="1">
    <source>
        <dbReference type="EMBL" id="KKN46259.1"/>
    </source>
</evidence>
<dbReference type="AlphaFoldDB" id="A0A0F9QV18"/>
<gene>
    <name evidence="1" type="ORF">LCGC14_0674660</name>
</gene>
<dbReference type="EMBL" id="LAZR01001339">
    <property type="protein sequence ID" value="KKN46259.1"/>
    <property type="molecule type" value="Genomic_DNA"/>
</dbReference>
<comment type="caution">
    <text evidence="1">The sequence shown here is derived from an EMBL/GenBank/DDBJ whole genome shotgun (WGS) entry which is preliminary data.</text>
</comment>
<organism evidence="1">
    <name type="scientific">marine sediment metagenome</name>
    <dbReference type="NCBI Taxonomy" id="412755"/>
    <lineage>
        <taxon>unclassified sequences</taxon>
        <taxon>metagenomes</taxon>
        <taxon>ecological metagenomes</taxon>
    </lineage>
</organism>
<proteinExistence type="predicted"/>
<protein>
    <submittedName>
        <fullName evidence="1">Uncharacterized protein</fullName>
    </submittedName>
</protein>
<name>A0A0F9QV18_9ZZZZ</name>
<reference evidence="1" key="1">
    <citation type="journal article" date="2015" name="Nature">
        <title>Complex archaea that bridge the gap between prokaryotes and eukaryotes.</title>
        <authorList>
            <person name="Spang A."/>
            <person name="Saw J.H."/>
            <person name="Jorgensen S.L."/>
            <person name="Zaremba-Niedzwiedzka K."/>
            <person name="Martijn J."/>
            <person name="Lind A.E."/>
            <person name="van Eijk R."/>
            <person name="Schleper C."/>
            <person name="Guy L."/>
            <person name="Ettema T.J."/>
        </authorList>
    </citation>
    <scope>NUCLEOTIDE SEQUENCE</scope>
</reference>
<accession>A0A0F9QV18</accession>